<reference evidence="5 6" key="1">
    <citation type="submission" date="2018-01" db="EMBL/GenBank/DDBJ databases">
        <title>The draft genome sequence of Halioglobus lutimaris HF004.</title>
        <authorList>
            <person name="Du Z.-J."/>
            <person name="Shi M.-J."/>
        </authorList>
    </citation>
    <scope>NUCLEOTIDE SEQUENCE [LARGE SCALE GENOMIC DNA]</scope>
    <source>
        <strain evidence="5 6">HF004</strain>
    </source>
</reference>
<dbReference type="PANTHER" id="PTHR22953">
    <property type="entry name" value="ACID PHOSPHATASE RELATED"/>
    <property type="match status" value="1"/>
</dbReference>
<keyword evidence="6" id="KW-1185">Reference proteome</keyword>
<evidence type="ECO:0000256" key="2">
    <source>
        <dbReference type="SAM" id="MobiDB-lite"/>
    </source>
</evidence>
<feature type="domain" description="Calcineurin-like phosphoesterase" evidence="3">
    <location>
        <begin position="155"/>
        <end position="391"/>
    </location>
</feature>
<gene>
    <name evidence="5" type="ORF">C0039_03030</name>
</gene>
<dbReference type="GO" id="GO:0003993">
    <property type="term" value="F:acid phosphatase activity"/>
    <property type="evidence" value="ECO:0007669"/>
    <property type="project" value="InterPro"/>
</dbReference>
<dbReference type="InterPro" id="IPR015914">
    <property type="entry name" value="PAPs_N"/>
</dbReference>
<evidence type="ECO:0000313" key="6">
    <source>
        <dbReference type="Proteomes" id="UP000235005"/>
    </source>
</evidence>
<dbReference type="InterPro" id="IPR008963">
    <property type="entry name" value="Purple_acid_Pase-like_N"/>
</dbReference>
<dbReference type="Pfam" id="PF16656">
    <property type="entry name" value="Pur_ac_phosph_N"/>
    <property type="match status" value="1"/>
</dbReference>
<dbReference type="PANTHER" id="PTHR22953:SF153">
    <property type="entry name" value="PURPLE ACID PHOSPHATASE"/>
    <property type="match status" value="1"/>
</dbReference>
<organism evidence="5 6">
    <name type="scientific">Pseudohalioglobus lutimaris</name>
    <dbReference type="NCBI Taxonomy" id="1737061"/>
    <lineage>
        <taxon>Bacteria</taxon>
        <taxon>Pseudomonadati</taxon>
        <taxon>Pseudomonadota</taxon>
        <taxon>Gammaproteobacteria</taxon>
        <taxon>Cellvibrionales</taxon>
        <taxon>Halieaceae</taxon>
        <taxon>Pseudohalioglobus</taxon>
    </lineage>
</organism>
<sequence length="503" mass="53748">MLRRPPEKTINRKQMNTRLLCAMTLAPLTLIACSDSSDRPSTPPAVACSGTAVTPERLFLQQVGSDRAIIKWRGNTDGGAEADAVCFGTEMDFLDEDSLTAAEVTATGHSEALLQGLTPDTTYYYSVGGAGSAQAQHSFRTAPEAGQLPADGNIRLWIVGDSGVNSQENEYQGGADLVRDGYLAWVNENGGEPADLFLMLGDNAYPEGTDVQHQIAVFDTYPDILSSTGLWPTIGNHEMGFFGASTSSDPDSFSAPQGGEPDPAPDSPMPYLNIHTLPTNGEAGGVGSGTEQYYSFDYGSVHVVSLDSQLAVRDPASREAMLQWVTDDLAANTSDWTVVIFHHPPYTKGSHDSDKILGGIDQPIFDMREQFTPVFDEYGVDLVYSGHSHIYERSFYIGGHTGLAATFDPATNAELNDAGQPASGQGDEEYTQVTRNGTDDKVVYTVAGNGGKATDVADSFPHPAHFFGGLVIGSVVVDAAESSLTARFIDDNGEVLDSFTINR</sequence>
<dbReference type="CDD" id="cd00063">
    <property type="entry name" value="FN3"/>
    <property type="match status" value="1"/>
</dbReference>
<evidence type="ECO:0000313" key="5">
    <source>
        <dbReference type="EMBL" id="PLW70196.1"/>
    </source>
</evidence>
<evidence type="ECO:0000256" key="1">
    <source>
        <dbReference type="ARBA" id="ARBA00022729"/>
    </source>
</evidence>
<comment type="caution">
    <text evidence="5">The sequence shown here is derived from an EMBL/GenBank/DDBJ whole genome shotgun (WGS) entry which is preliminary data.</text>
</comment>
<dbReference type="Proteomes" id="UP000235005">
    <property type="component" value="Unassembled WGS sequence"/>
</dbReference>
<dbReference type="InterPro" id="IPR004843">
    <property type="entry name" value="Calcineurin-like_PHP"/>
</dbReference>
<dbReference type="Pfam" id="PF00149">
    <property type="entry name" value="Metallophos"/>
    <property type="match status" value="1"/>
</dbReference>
<dbReference type="InterPro" id="IPR029052">
    <property type="entry name" value="Metallo-depent_PP-like"/>
</dbReference>
<feature type="compositionally biased region" description="Polar residues" evidence="2">
    <location>
        <begin position="245"/>
        <end position="255"/>
    </location>
</feature>
<name>A0A2N5X6T3_9GAMM</name>
<accession>A0A2N5X6T3</accession>
<feature type="region of interest" description="Disordered" evidence="2">
    <location>
        <begin position="245"/>
        <end position="271"/>
    </location>
</feature>
<dbReference type="InterPro" id="IPR039331">
    <property type="entry name" value="PAPs-like"/>
</dbReference>
<dbReference type="PROSITE" id="PS51257">
    <property type="entry name" value="PROKAR_LIPOPROTEIN"/>
    <property type="match status" value="1"/>
</dbReference>
<keyword evidence="1" id="KW-0732">Signal</keyword>
<proteinExistence type="predicted"/>
<dbReference type="EMBL" id="PKUS01000002">
    <property type="protein sequence ID" value="PLW70196.1"/>
    <property type="molecule type" value="Genomic_DNA"/>
</dbReference>
<evidence type="ECO:0000259" key="3">
    <source>
        <dbReference type="Pfam" id="PF00149"/>
    </source>
</evidence>
<dbReference type="GO" id="GO:0046872">
    <property type="term" value="F:metal ion binding"/>
    <property type="evidence" value="ECO:0007669"/>
    <property type="project" value="InterPro"/>
</dbReference>
<feature type="domain" description="Purple acid phosphatase N-terminal" evidence="4">
    <location>
        <begin position="55"/>
        <end position="141"/>
    </location>
</feature>
<dbReference type="Gene3D" id="2.60.40.380">
    <property type="entry name" value="Purple acid phosphatase-like, N-terminal"/>
    <property type="match status" value="1"/>
</dbReference>
<dbReference type="SUPFAM" id="SSF56300">
    <property type="entry name" value="Metallo-dependent phosphatases"/>
    <property type="match status" value="1"/>
</dbReference>
<dbReference type="InterPro" id="IPR003961">
    <property type="entry name" value="FN3_dom"/>
</dbReference>
<evidence type="ECO:0008006" key="7">
    <source>
        <dbReference type="Google" id="ProtNLM"/>
    </source>
</evidence>
<protein>
    <recommendedName>
        <fullName evidence="7">Metallophosphoesterase</fullName>
    </recommendedName>
</protein>
<dbReference type="OrthoDB" id="9804511at2"/>
<dbReference type="Gene3D" id="3.60.21.10">
    <property type="match status" value="1"/>
</dbReference>
<evidence type="ECO:0000259" key="4">
    <source>
        <dbReference type="Pfam" id="PF16656"/>
    </source>
</evidence>
<dbReference type="SUPFAM" id="SSF49363">
    <property type="entry name" value="Purple acid phosphatase, N-terminal domain"/>
    <property type="match status" value="1"/>
</dbReference>
<dbReference type="AlphaFoldDB" id="A0A2N5X6T3"/>